<dbReference type="Gene3D" id="1.10.1660.10">
    <property type="match status" value="1"/>
</dbReference>
<dbReference type="EMBL" id="CP035758">
    <property type="protein sequence ID" value="QBD82910.1"/>
    <property type="molecule type" value="Genomic_DNA"/>
</dbReference>
<dbReference type="RefSeq" id="WP_129893979.1">
    <property type="nucleotide sequence ID" value="NZ_CP035758.1"/>
</dbReference>
<dbReference type="Pfam" id="PF00376">
    <property type="entry name" value="MerR"/>
    <property type="match status" value="1"/>
</dbReference>
<dbReference type="PANTHER" id="PTHR30204">
    <property type="entry name" value="REDOX-CYCLING DRUG-SENSING TRANSCRIPTIONAL ACTIVATOR SOXR"/>
    <property type="match status" value="1"/>
</dbReference>
<name>A0A4P6K4Y9_KTERU</name>
<evidence type="ECO:0000256" key="2">
    <source>
        <dbReference type="ARBA" id="ARBA00023125"/>
    </source>
</evidence>
<dbReference type="PROSITE" id="PS50937">
    <property type="entry name" value="HTH_MERR_2"/>
    <property type="match status" value="1"/>
</dbReference>
<evidence type="ECO:0000256" key="1">
    <source>
        <dbReference type="ARBA" id="ARBA00023015"/>
    </source>
</evidence>
<dbReference type="InterPro" id="IPR009061">
    <property type="entry name" value="DNA-bd_dom_put_sf"/>
</dbReference>
<dbReference type="SUPFAM" id="SSF46955">
    <property type="entry name" value="Putative DNA-binding domain"/>
    <property type="match status" value="1"/>
</dbReference>
<dbReference type="Pfam" id="PF09278">
    <property type="entry name" value="MerR-DNA-bind"/>
    <property type="match status" value="1"/>
</dbReference>
<dbReference type="OrthoDB" id="6006at2"/>
<dbReference type="PANTHER" id="PTHR30204:SF92">
    <property type="entry name" value="HTH-TYPE TRANSCRIPTIONAL REGULATOR ZNTR"/>
    <property type="match status" value="1"/>
</dbReference>
<dbReference type="AlphaFoldDB" id="A0A4P6K4Y9"/>
<evidence type="ECO:0000256" key="3">
    <source>
        <dbReference type="ARBA" id="ARBA00023163"/>
    </source>
</evidence>
<evidence type="ECO:0000313" key="6">
    <source>
        <dbReference type="EMBL" id="QBD82910.1"/>
    </source>
</evidence>
<reference evidence="6 7" key="1">
    <citation type="submission" date="2019-01" db="EMBL/GenBank/DDBJ databases">
        <title>Ktedonosporobacter rubrisoli SCAWS-G2.</title>
        <authorList>
            <person name="Huang Y."/>
            <person name="Yan B."/>
        </authorList>
    </citation>
    <scope>NUCLEOTIDE SEQUENCE [LARGE SCALE GENOMIC DNA]</scope>
    <source>
        <strain evidence="6 7">SCAWS-G2</strain>
    </source>
</reference>
<gene>
    <name evidence="6" type="ORF">EPA93_45895</name>
</gene>
<dbReference type="GO" id="GO:0003677">
    <property type="term" value="F:DNA binding"/>
    <property type="evidence" value="ECO:0007669"/>
    <property type="project" value="UniProtKB-KW"/>
</dbReference>
<evidence type="ECO:0000313" key="7">
    <source>
        <dbReference type="Proteomes" id="UP000290365"/>
    </source>
</evidence>
<sequence length="146" mass="16639">MEGFSIGQVARRAGVGVETVRFYEREGLLSEPTRRASGYRQYSLEAIKRIRFIKRAKLLGFSLKEILELLTLRVDAQTTCSQVKERAETKLVEVEQKIVELQHMRQALLQVASLCTGEGPASACPMLDALDQQEWFERIIHQKEGM</sequence>
<dbReference type="GO" id="GO:0003700">
    <property type="term" value="F:DNA-binding transcription factor activity"/>
    <property type="evidence" value="ECO:0007669"/>
    <property type="project" value="InterPro"/>
</dbReference>
<keyword evidence="1" id="KW-0805">Transcription regulation</keyword>
<dbReference type="KEGG" id="kbs:EPA93_45895"/>
<evidence type="ECO:0000259" key="5">
    <source>
        <dbReference type="PROSITE" id="PS50937"/>
    </source>
</evidence>
<dbReference type="SMART" id="SM00422">
    <property type="entry name" value="HTH_MERR"/>
    <property type="match status" value="1"/>
</dbReference>
<proteinExistence type="predicted"/>
<dbReference type="Proteomes" id="UP000290365">
    <property type="component" value="Chromosome"/>
</dbReference>
<keyword evidence="3" id="KW-0804">Transcription</keyword>
<dbReference type="InterPro" id="IPR015358">
    <property type="entry name" value="Tscrpt_reg_MerR_DNA-bd"/>
</dbReference>
<accession>A0A4P6K4Y9</accession>
<organism evidence="6 7">
    <name type="scientific">Ktedonosporobacter rubrisoli</name>
    <dbReference type="NCBI Taxonomy" id="2509675"/>
    <lineage>
        <taxon>Bacteria</taxon>
        <taxon>Bacillati</taxon>
        <taxon>Chloroflexota</taxon>
        <taxon>Ktedonobacteria</taxon>
        <taxon>Ktedonobacterales</taxon>
        <taxon>Ktedonosporobacteraceae</taxon>
        <taxon>Ktedonosporobacter</taxon>
    </lineage>
</organism>
<protein>
    <submittedName>
        <fullName evidence="6">MerR family transcriptional regulator</fullName>
    </submittedName>
</protein>
<feature type="domain" description="HTH merR-type" evidence="5">
    <location>
        <begin position="3"/>
        <end position="72"/>
    </location>
</feature>
<keyword evidence="2" id="KW-0238">DNA-binding</keyword>
<keyword evidence="7" id="KW-1185">Reference proteome</keyword>
<dbReference type="InterPro" id="IPR000551">
    <property type="entry name" value="MerR-type_HTH_dom"/>
</dbReference>
<dbReference type="PRINTS" id="PR00040">
    <property type="entry name" value="HTHMERR"/>
</dbReference>
<dbReference type="InterPro" id="IPR047057">
    <property type="entry name" value="MerR_fam"/>
</dbReference>
<keyword evidence="4" id="KW-0175">Coiled coil</keyword>
<feature type="coiled-coil region" evidence="4">
    <location>
        <begin position="84"/>
        <end position="111"/>
    </location>
</feature>
<evidence type="ECO:0000256" key="4">
    <source>
        <dbReference type="SAM" id="Coils"/>
    </source>
</evidence>